<organism evidence="1">
    <name type="scientific">mine drainage metagenome</name>
    <dbReference type="NCBI Taxonomy" id="410659"/>
    <lineage>
        <taxon>unclassified sequences</taxon>
        <taxon>metagenomes</taxon>
        <taxon>ecological metagenomes</taxon>
    </lineage>
</organism>
<protein>
    <submittedName>
        <fullName evidence="1">Uncharacterized protein</fullName>
    </submittedName>
</protein>
<gene>
    <name evidence="1" type="ORF">GALL_400720</name>
</gene>
<name>A0A1J5Q3G8_9ZZZZ</name>
<sequence length="121" mass="12475">MSGREAFVNFSAMVNRVTHGMAVEFEAEGLMLVRASGVKSLDRILFNGLKPREGSTWVASDPPLALANSISAEGGGQNFPLFSKVVADKLLPAGCSAMAINGLSGPMFSGPIACGGFGAQL</sequence>
<dbReference type="AlphaFoldDB" id="A0A1J5Q3G8"/>
<evidence type="ECO:0000313" key="1">
    <source>
        <dbReference type="EMBL" id="OIQ78230.1"/>
    </source>
</evidence>
<dbReference type="EMBL" id="MLJW01001443">
    <property type="protein sequence ID" value="OIQ78230.1"/>
    <property type="molecule type" value="Genomic_DNA"/>
</dbReference>
<accession>A0A1J5Q3G8</accession>
<proteinExistence type="predicted"/>
<reference evidence="1" key="1">
    <citation type="submission" date="2016-10" db="EMBL/GenBank/DDBJ databases">
        <title>Sequence of Gallionella enrichment culture.</title>
        <authorList>
            <person name="Poehlein A."/>
            <person name="Muehling M."/>
            <person name="Daniel R."/>
        </authorList>
    </citation>
    <scope>NUCLEOTIDE SEQUENCE</scope>
</reference>
<comment type="caution">
    <text evidence="1">The sequence shown here is derived from an EMBL/GenBank/DDBJ whole genome shotgun (WGS) entry which is preliminary data.</text>
</comment>